<dbReference type="RefSeq" id="WP_311689896.1">
    <property type="nucleotide sequence ID" value="NZ_JAVRHL010000002.1"/>
</dbReference>
<evidence type="ECO:0000313" key="3">
    <source>
        <dbReference type="EMBL" id="MDT0682117.1"/>
    </source>
</evidence>
<reference evidence="3 4" key="1">
    <citation type="submission" date="2023-09" db="EMBL/GenBank/DDBJ databases">
        <authorList>
            <person name="Rey-Velasco X."/>
        </authorList>
    </citation>
    <scope>NUCLEOTIDE SEQUENCE [LARGE SCALE GENOMIC DNA]</scope>
    <source>
        <strain evidence="3 4">F158</strain>
    </source>
</reference>
<evidence type="ECO:0000313" key="4">
    <source>
        <dbReference type="Proteomes" id="UP001265259"/>
    </source>
</evidence>
<keyword evidence="2" id="KW-0732">Signal</keyword>
<feature type="compositionally biased region" description="Acidic residues" evidence="1">
    <location>
        <begin position="91"/>
        <end position="102"/>
    </location>
</feature>
<protein>
    <recommendedName>
        <fullName evidence="5">PepSY domain-containing protein</fullName>
    </recommendedName>
</protein>
<feature type="signal peptide" evidence="2">
    <location>
        <begin position="1"/>
        <end position="19"/>
    </location>
</feature>
<proteinExistence type="predicted"/>
<comment type="caution">
    <text evidence="3">The sequence shown here is derived from an EMBL/GenBank/DDBJ whole genome shotgun (WGS) entry which is preliminary data.</text>
</comment>
<evidence type="ECO:0000256" key="2">
    <source>
        <dbReference type="SAM" id="SignalP"/>
    </source>
</evidence>
<feature type="chain" id="PRO_5046353788" description="PepSY domain-containing protein" evidence="2">
    <location>
        <begin position="20"/>
        <end position="102"/>
    </location>
</feature>
<gene>
    <name evidence="3" type="ORF">RM543_05430</name>
</gene>
<accession>A0ABU3DEH0</accession>
<name>A0ABU3DEH0_9RHOB</name>
<organism evidence="3 4">
    <name type="scientific">Tropicimonas omnivorans</name>
    <dbReference type="NCBI Taxonomy" id="3075590"/>
    <lineage>
        <taxon>Bacteria</taxon>
        <taxon>Pseudomonadati</taxon>
        <taxon>Pseudomonadota</taxon>
        <taxon>Alphaproteobacteria</taxon>
        <taxon>Rhodobacterales</taxon>
        <taxon>Roseobacteraceae</taxon>
        <taxon>Tropicimonas</taxon>
    </lineage>
</organism>
<evidence type="ECO:0008006" key="5">
    <source>
        <dbReference type="Google" id="ProtNLM"/>
    </source>
</evidence>
<dbReference type="EMBL" id="JAVRHL010000002">
    <property type="protein sequence ID" value="MDT0682117.1"/>
    <property type="molecule type" value="Genomic_DNA"/>
</dbReference>
<keyword evidence="4" id="KW-1185">Reference proteome</keyword>
<sequence>MYKAAALTAAALISGSATFAQTMPAELESRLEAEGYTEVEMHEGENGQITVDAMRNGEVVRLFFDAGAGAGDEAPEQSGTDAAFGKNGPGDEPEDESGDQED</sequence>
<feature type="region of interest" description="Disordered" evidence="1">
    <location>
        <begin position="67"/>
        <end position="102"/>
    </location>
</feature>
<dbReference type="Proteomes" id="UP001265259">
    <property type="component" value="Unassembled WGS sequence"/>
</dbReference>
<evidence type="ECO:0000256" key="1">
    <source>
        <dbReference type="SAM" id="MobiDB-lite"/>
    </source>
</evidence>